<dbReference type="Gene3D" id="1.10.287.1260">
    <property type="match status" value="1"/>
</dbReference>
<keyword evidence="5 7" id="KW-1133">Transmembrane helix</keyword>
<organism evidence="10 11">
    <name type="scientific">Microcystis aeruginosa NIES-44</name>
    <dbReference type="NCBI Taxonomy" id="449439"/>
    <lineage>
        <taxon>Bacteria</taxon>
        <taxon>Bacillati</taxon>
        <taxon>Cyanobacteriota</taxon>
        <taxon>Cyanophyceae</taxon>
        <taxon>Oscillatoriophycideae</taxon>
        <taxon>Chroococcales</taxon>
        <taxon>Microcystaceae</taxon>
        <taxon>Microcystis</taxon>
    </lineage>
</organism>
<evidence type="ECO:0000259" key="8">
    <source>
        <dbReference type="Pfam" id="PF00924"/>
    </source>
</evidence>
<name>A0A0A1VSS1_MICAE</name>
<feature type="transmembrane region" description="Helical" evidence="7">
    <location>
        <begin position="92"/>
        <end position="112"/>
    </location>
</feature>
<evidence type="ECO:0000256" key="4">
    <source>
        <dbReference type="ARBA" id="ARBA00022692"/>
    </source>
</evidence>
<feature type="transmembrane region" description="Helical" evidence="7">
    <location>
        <begin position="132"/>
        <end position="154"/>
    </location>
</feature>
<dbReference type="InterPro" id="IPR049142">
    <property type="entry name" value="MS_channel_1st"/>
</dbReference>
<sequence>MNLLTRLEDWPYIILPITIILSFLLLGWLVEKRVVSQLLSIAREKNLRFSEGVLRSIRGLSILWFGLLGLNIALSLPNLPLFPSLILLSKKFLLVAFLASATWVVAQLSLEILRVYTTGDDGISSLTSLFEFLAKVLIFSCGFLLILSSIGISITPLLTAFGIGGVSLGLALQNTLANLMSGINIITSKKVRPGDYIELRTGEAGYVRDVDLRCTVIEEITNNLLVIPNAQIISSSFRNYSLPDHSLLIPVEVGISYDSDLEKVEKVTLEVMQEIAQLLQPQLGDYQPFIRYHKFDYYSIVLTVYLKVVEEEFFQHLTIKHEFIKLLHRRYQQEGITIPYPIFFPYTPTNPPS</sequence>
<dbReference type="GO" id="GO:0005886">
    <property type="term" value="C:plasma membrane"/>
    <property type="evidence" value="ECO:0007669"/>
    <property type="project" value="UniProtKB-SubCell"/>
</dbReference>
<feature type="domain" description="Mechanosensitive ion channel transmembrane helices 2/3" evidence="9">
    <location>
        <begin position="133"/>
        <end position="173"/>
    </location>
</feature>
<comment type="subcellular location">
    <subcellularLocation>
        <location evidence="1">Cell membrane</location>
        <topology evidence="1">Multi-pass membrane protein</topology>
    </subcellularLocation>
</comment>
<keyword evidence="4 7" id="KW-0812">Transmembrane</keyword>
<dbReference type="InterPro" id="IPR006685">
    <property type="entry name" value="MscS_channel_2nd"/>
</dbReference>
<evidence type="ECO:0000256" key="7">
    <source>
        <dbReference type="SAM" id="Phobius"/>
    </source>
</evidence>
<dbReference type="InterPro" id="IPR011014">
    <property type="entry name" value="MscS_channel_TM-2"/>
</dbReference>
<keyword evidence="6 7" id="KW-0472">Membrane</keyword>
<feature type="transmembrane region" description="Helical" evidence="7">
    <location>
        <begin position="52"/>
        <end position="72"/>
    </location>
</feature>
<gene>
    <name evidence="10" type="ORF">N44_01016</name>
</gene>
<dbReference type="PANTHER" id="PTHR30566">
    <property type="entry name" value="YNAI-RELATED MECHANOSENSITIVE ION CHANNEL"/>
    <property type="match status" value="1"/>
</dbReference>
<keyword evidence="3" id="KW-1003">Cell membrane</keyword>
<dbReference type="SUPFAM" id="SSF50182">
    <property type="entry name" value="Sm-like ribonucleoproteins"/>
    <property type="match status" value="1"/>
</dbReference>
<dbReference type="InterPro" id="IPR011066">
    <property type="entry name" value="MscS_channel_C_sf"/>
</dbReference>
<dbReference type="Proteomes" id="UP000030321">
    <property type="component" value="Unassembled WGS sequence"/>
</dbReference>
<feature type="domain" description="Mechanosensitive ion channel MscS" evidence="8">
    <location>
        <begin position="174"/>
        <end position="241"/>
    </location>
</feature>
<dbReference type="Gene3D" id="3.30.70.100">
    <property type="match status" value="1"/>
</dbReference>
<evidence type="ECO:0000313" key="10">
    <source>
        <dbReference type="EMBL" id="GAL92458.1"/>
    </source>
</evidence>
<evidence type="ECO:0000256" key="6">
    <source>
        <dbReference type="ARBA" id="ARBA00023136"/>
    </source>
</evidence>
<feature type="transmembrane region" description="Helical" evidence="7">
    <location>
        <begin position="12"/>
        <end position="31"/>
    </location>
</feature>
<dbReference type="Gene3D" id="2.30.30.60">
    <property type="match status" value="1"/>
</dbReference>
<evidence type="ECO:0000256" key="3">
    <source>
        <dbReference type="ARBA" id="ARBA00022475"/>
    </source>
</evidence>
<evidence type="ECO:0000256" key="1">
    <source>
        <dbReference type="ARBA" id="ARBA00004651"/>
    </source>
</evidence>
<accession>A0A0A1VSS1</accession>
<dbReference type="EMBL" id="BBPA01000021">
    <property type="protein sequence ID" value="GAL92458.1"/>
    <property type="molecule type" value="Genomic_DNA"/>
</dbReference>
<comment type="similarity">
    <text evidence="2">Belongs to the MscS (TC 1.A.23) family.</text>
</comment>
<protein>
    <submittedName>
        <fullName evidence="10">Putative transport system permease protein</fullName>
    </submittedName>
</protein>
<dbReference type="AlphaFoldDB" id="A0A0A1VSS1"/>
<reference evidence="11" key="1">
    <citation type="journal article" date="2015" name="Genome">
        <title>Whole Genome Sequence of the Non-Microcystin-Producing Microcystis aeruginosa Strain NIES-44.</title>
        <authorList>
            <person name="Okano K."/>
            <person name="Miyata N."/>
            <person name="Ozaki Y."/>
        </authorList>
    </citation>
    <scope>NUCLEOTIDE SEQUENCE [LARGE SCALE GENOMIC DNA]</scope>
    <source>
        <strain evidence="11">NIES-44</strain>
    </source>
</reference>
<dbReference type="RefSeq" id="WP_045358286.1">
    <property type="nucleotide sequence ID" value="NZ_BBPA01000021.1"/>
</dbReference>
<dbReference type="InterPro" id="IPR010920">
    <property type="entry name" value="LSM_dom_sf"/>
</dbReference>
<evidence type="ECO:0000313" key="11">
    <source>
        <dbReference type="Proteomes" id="UP000030321"/>
    </source>
</evidence>
<proteinExistence type="inferred from homology"/>
<dbReference type="InterPro" id="IPR023408">
    <property type="entry name" value="MscS_beta-dom_sf"/>
</dbReference>
<dbReference type="PANTHER" id="PTHR30566:SF25">
    <property type="entry name" value="INNER MEMBRANE PROTEIN"/>
    <property type="match status" value="1"/>
</dbReference>
<dbReference type="Pfam" id="PF00924">
    <property type="entry name" value="MS_channel_2nd"/>
    <property type="match status" value="1"/>
</dbReference>
<dbReference type="SUPFAM" id="SSF82689">
    <property type="entry name" value="Mechanosensitive channel protein MscS (YggB), C-terminal domain"/>
    <property type="match status" value="1"/>
</dbReference>
<dbReference type="Pfam" id="PF21088">
    <property type="entry name" value="MS_channel_1st"/>
    <property type="match status" value="1"/>
</dbReference>
<evidence type="ECO:0000256" key="5">
    <source>
        <dbReference type="ARBA" id="ARBA00022989"/>
    </source>
</evidence>
<dbReference type="GO" id="GO:0055085">
    <property type="term" value="P:transmembrane transport"/>
    <property type="evidence" value="ECO:0007669"/>
    <property type="project" value="InterPro"/>
</dbReference>
<dbReference type="SUPFAM" id="SSF82861">
    <property type="entry name" value="Mechanosensitive channel protein MscS (YggB), transmembrane region"/>
    <property type="match status" value="1"/>
</dbReference>
<evidence type="ECO:0000256" key="2">
    <source>
        <dbReference type="ARBA" id="ARBA00008017"/>
    </source>
</evidence>
<evidence type="ECO:0000259" key="9">
    <source>
        <dbReference type="Pfam" id="PF21088"/>
    </source>
</evidence>
<comment type="caution">
    <text evidence="10">The sequence shown here is derived from an EMBL/GenBank/DDBJ whole genome shotgun (WGS) entry which is preliminary data.</text>
</comment>